<feature type="compositionally biased region" description="Polar residues" evidence="1">
    <location>
        <begin position="21"/>
        <end position="44"/>
    </location>
</feature>
<reference evidence="2" key="1">
    <citation type="submission" date="2021-06" db="EMBL/GenBank/DDBJ databases">
        <title>Parelaphostrongylus tenuis whole genome reference sequence.</title>
        <authorList>
            <person name="Garwood T.J."/>
            <person name="Larsen P.A."/>
            <person name="Fountain-Jones N.M."/>
            <person name="Garbe J.R."/>
            <person name="Macchietto M.G."/>
            <person name="Kania S.A."/>
            <person name="Gerhold R.W."/>
            <person name="Richards J.E."/>
            <person name="Wolf T.M."/>
        </authorList>
    </citation>
    <scope>NUCLEOTIDE SEQUENCE</scope>
    <source>
        <strain evidence="2">MNPRO001-30</strain>
        <tissue evidence="2">Meninges</tissue>
    </source>
</reference>
<sequence>MDDYLKMNYLVDDMEGLFEGQTLQQRSPGGPVTQASLHNGSKEQTLGGPEVSVRVPVFNREPSLPQGRASWKYLSSTATLQEILKKSPKTHSQSNESTQHR</sequence>
<protein>
    <submittedName>
        <fullName evidence="2">Uncharacterized protein</fullName>
    </submittedName>
</protein>
<proteinExistence type="predicted"/>
<name>A0AAD5MI51_PARTN</name>
<feature type="region of interest" description="Disordered" evidence="1">
    <location>
        <begin position="20"/>
        <end position="50"/>
    </location>
</feature>
<accession>A0AAD5MI51</accession>
<comment type="caution">
    <text evidence="2">The sequence shown here is derived from an EMBL/GenBank/DDBJ whole genome shotgun (WGS) entry which is preliminary data.</text>
</comment>
<dbReference type="AlphaFoldDB" id="A0AAD5MI51"/>
<dbReference type="EMBL" id="JAHQIW010000707">
    <property type="protein sequence ID" value="KAJ1349641.1"/>
    <property type="molecule type" value="Genomic_DNA"/>
</dbReference>
<dbReference type="Proteomes" id="UP001196413">
    <property type="component" value="Unassembled WGS sequence"/>
</dbReference>
<evidence type="ECO:0000313" key="2">
    <source>
        <dbReference type="EMBL" id="KAJ1349641.1"/>
    </source>
</evidence>
<keyword evidence="3" id="KW-1185">Reference proteome</keyword>
<evidence type="ECO:0000256" key="1">
    <source>
        <dbReference type="SAM" id="MobiDB-lite"/>
    </source>
</evidence>
<evidence type="ECO:0000313" key="3">
    <source>
        <dbReference type="Proteomes" id="UP001196413"/>
    </source>
</evidence>
<gene>
    <name evidence="2" type="ORF">KIN20_005238</name>
</gene>
<organism evidence="2 3">
    <name type="scientific">Parelaphostrongylus tenuis</name>
    <name type="common">Meningeal worm</name>
    <dbReference type="NCBI Taxonomy" id="148309"/>
    <lineage>
        <taxon>Eukaryota</taxon>
        <taxon>Metazoa</taxon>
        <taxon>Ecdysozoa</taxon>
        <taxon>Nematoda</taxon>
        <taxon>Chromadorea</taxon>
        <taxon>Rhabditida</taxon>
        <taxon>Rhabditina</taxon>
        <taxon>Rhabditomorpha</taxon>
        <taxon>Strongyloidea</taxon>
        <taxon>Metastrongylidae</taxon>
        <taxon>Parelaphostrongylus</taxon>
    </lineage>
</organism>